<sequence>MEGVMPAGTVCVTGAAGFIGSWLVMRLLERGYVVRATVRDPGNLEKVKQLMELPKASTNLTLWKADMNEEGSFDEAIRGCHGVFHVATPMDFESKDPENEMIKPTINGVLNIIRSCVKAKTVKRLVFTSSAGTVDVEEHKQTAYDENSWSDLDFIYSKKMLGWMYFVSKTLAEKAASKAAKENNIDFISIIPTLVVGHFITPTFPPSLVTALSLITGNEAHYSIIKQGSFVHLDDLCEAHIFLYENPKAEGRYICSSHNATIYDQGKMIREKWPEYDIPTEFKGIQKDIPVVLFSSKKLIGMGFQFKYTLEDMFRGAIETCRAKGFIPHSTRVQANGHEKESLPNTAVADSENGGSLPNSTENGTNKEEK</sequence>
<dbReference type="EMBL" id="CM044701">
    <property type="protein sequence ID" value="KAI5684173.1"/>
    <property type="molecule type" value="Genomic_DNA"/>
</dbReference>
<reference evidence="2" key="1">
    <citation type="journal article" date="2023" name="Nat. Plants">
        <title>Single-cell RNA sequencing provides a high-resolution roadmap for understanding the multicellular compartmentation of specialized metabolism.</title>
        <authorList>
            <person name="Sun S."/>
            <person name="Shen X."/>
            <person name="Li Y."/>
            <person name="Li Y."/>
            <person name="Wang S."/>
            <person name="Li R."/>
            <person name="Zhang H."/>
            <person name="Shen G."/>
            <person name="Guo B."/>
            <person name="Wei J."/>
            <person name="Xu J."/>
            <person name="St-Pierre B."/>
            <person name="Chen S."/>
            <person name="Sun C."/>
        </authorList>
    </citation>
    <scope>NUCLEOTIDE SEQUENCE [LARGE SCALE GENOMIC DNA]</scope>
</reference>
<protein>
    <submittedName>
        <fullName evidence="1">Uncharacterized protein</fullName>
    </submittedName>
</protein>
<name>A0ACC0CGS8_CATRO</name>
<gene>
    <name evidence="1" type="ORF">M9H77_05401</name>
</gene>
<organism evidence="1 2">
    <name type="scientific">Catharanthus roseus</name>
    <name type="common">Madagascar periwinkle</name>
    <name type="synonym">Vinca rosea</name>
    <dbReference type="NCBI Taxonomy" id="4058"/>
    <lineage>
        <taxon>Eukaryota</taxon>
        <taxon>Viridiplantae</taxon>
        <taxon>Streptophyta</taxon>
        <taxon>Embryophyta</taxon>
        <taxon>Tracheophyta</taxon>
        <taxon>Spermatophyta</taxon>
        <taxon>Magnoliopsida</taxon>
        <taxon>eudicotyledons</taxon>
        <taxon>Gunneridae</taxon>
        <taxon>Pentapetalae</taxon>
        <taxon>asterids</taxon>
        <taxon>lamiids</taxon>
        <taxon>Gentianales</taxon>
        <taxon>Apocynaceae</taxon>
        <taxon>Rauvolfioideae</taxon>
        <taxon>Vinceae</taxon>
        <taxon>Catharanthinae</taxon>
        <taxon>Catharanthus</taxon>
    </lineage>
</organism>
<keyword evidence="2" id="KW-1185">Reference proteome</keyword>
<evidence type="ECO:0000313" key="1">
    <source>
        <dbReference type="EMBL" id="KAI5684173.1"/>
    </source>
</evidence>
<comment type="caution">
    <text evidence="1">The sequence shown here is derived from an EMBL/GenBank/DDBJ whole genome shotgun (WGS) entry which is preliminary data.</text>
</comment>
<proteinExistence type="predicted"/>
<evidence type="ECO:0000313" key="2">
    <source>
        <dbReference type="Proteomes" id="UP001060085"/>
    </source>
</evidence>
<dbReference type="Proteomes" id="UP001060085">
    <property type="component" value="Linkage Group LG01"/>
</dbReference>
<accession>A0ACC0CGS8</accession>